<dbReference type="Pfam" id="PF22521">
    <property type="entry name" value="HypF_C_2"/>
    <property type="match status" value="1"/>
</dbReference>
<dbReference type="EMBL" id="BMOF01000018">
    <property type="protein sequence ID" value="GGJ99220.1"/>
    <property type="molecule type" value="Genomic_DNA"/>
</dbReference>
<dbReference type="PANTHER" id="PTHR42959:SF1">
    <property type="entry name" value="CARBAMOYLTRANSFERASE HYPF"/>
    <property type="match status" value="1"/>
</dbReference>
<dbReference type="GO" id="GO:0016743">
    <property type="term" value="F:carboxyl- or carbamoyltransferase activity"/>
    <property type="evidence" value="ECO:0007669"/>
    <property type="project" value="TreeGrafter"/>
</dbReference>
<evidence type="ECO:0000259" key="1">
    <source>
        <dbReference type="Pfam" id="PF22521"/>
    </source>
</evidence>
<reference evidence="2" key="1">
    <citation type="journal article" date="2014" name="Int. J. Syst. Evol. Microbiol.">
        <title>Complete genome sequence of Corynebacterium casei LMG S-19264T (=DSM 44701T), isolated from a smear-ripened cheese.</title>
        <authorList>
            <consortium name="US DOE Joint Genome Institute (JGI-PGF)"/>
            <person name="Walter F."/>
            <person name="Albersmeier A."/>
            <person name="Kalinowski J."/>
            <person name="Ruckert C."/>
        </authorList>
    </citation>
    <scope>NUCLEOTIDE SEQUENCE</scope>
    <source>
        <strain evidence="2">JCM 14719</strain>
    </source>
</reference>
<gene>
    <name evidence="2" type="ORF">GCM10007043_11600</name>
</gene>
<reference evidence="2" key="2">
    <citation type="submission" date="2020-09" db="EMBL/GenBank/DDBJ databases">
        <authorList>
            <person name="Sun Q."/>
            <person name="Ohkuma M."/>
        </authorList>
    </citation>
    <scope>NUCLEOTIDE SEQUENCE</scope>
    <source>
        <strain evidence="2">JCM 14719</strain>
    </source>
</reference>
<dbReference type="InterPro" id="IPR051060">
    <property type="entry name" value="Carbamoyltrans_HypF-like"/>
</dbReference>
<comment type="caution">
    <text evidence="2">The sequence shown here is derived from an EMBL/GenBank/DDBJ whole genome shotgun (WGS) entry which is preliminary data.</text>
</comment>
<proteinExistence type="predicted"/>
<evidence type="ECO:0000313" key="2">
    <source>
        <dbReference type="EMBL" id="GGJ99220.1"/>
    </source>
</evidence>
<accession>A0A8J3B6K1</accession>
<dbReference type="AlphaFoldDB" id="A0A8J3B6K1"/>
<name>A0A8J3B6K1_9BACI</name>
<feature type="domain" description="Carbamoyltransferase Kae1-like" evidence="1">
    <location>
        <begin position="1"/>
        <end position="157"/>
    </location>
</feature>
<dbReference type="GO" id="GO:0008270">
    <property type="term" value="F:zinc ion binding"/>
    <property type="evidence" value="ECO:0007669"/>
    <property type="project" value="TreeGrafter"/>
</dbReference>
<dbReference type="Gene3D" id="3.30.420.40">
    <property type="match status" value="1"/>
</dbReference>
<keyword evidence="3" id="KW-1185">Reference proteome</keyword>
<dbReference type="Proteomes" id="UP000637720">
    <property type="component" value="Unassembled WGS sequence"/>
</dbReference>
<protein>
    <recommendedName>
        <fullName evidence="1">Carbamoyltransferase Kae1-like domain-containing protein</fullName>
    </recommendedName>
</protein>
<organism evidence="2 3">
    <name type="scientific">Calditerricola satsumensis</name>
    <dbReference type="NCBI Taxonomy" id="373054"/>
    <lineage>
        <taxon>Bacteria</taxon>
        <taxon>Bacillati</taxon>
        <taxon>Bacillota</taxon>
        <taxon>Bacilli</taxon>
        <taxon>Bacillales</taxon>
        <taxon>Bacillaceae</taxon>
        <taxon>Calditerricola</taxon>
    </lineage>
</organism>
<dbReference type="RefSeq" id="WP_229725728.1">
    <property type="nucleotide sequence ID" value="NZ_BMOF01000018.1"/>
</dbReference>
<dbReference type="GO" id="GO:0051604">
    <property type="term" value="P:protein maturation"/>
    <property type="evidence" value="ECO:0007669"/>
    <property type="project" value="TreeGrafter"/>
</dbReference>
<evidence type="ECO:0000313" key="3">
    <source>
        <dbReference type="Proteomes" id="UP000637720"/>
    </source>
</evidence>
<dbReference type="InterPro" id="IPR055128">
    <property type="entry name" value="HypF_C_2"/>
</dbReference>
<sequence>MAFDGTGYGDDGAIWGGELFVGSAVDGLERVGHLRYAVLPGDDAAARVPLQALAGFLAELPGLAAEVAVRLQLPERFFTAQKLVEKRIQTFPTTSVGRLFDAVAALLGFTGAISFVGQAAIWLEHLARQAPLKTAYPFPWDGRELDFRPLLQAVAEERGPMEVWMGREAPPNDGGISLGQAALAAAKRST</sequence>
<dbReference type="PANTHER" id="PTHR42959">
    <property type="entry name" value="CARBAMOYLTRANSFERASE"/>
    <property type="match status" value="1"/>
</dbReference>